<accession>V4ARX0</accession>
<keyword evidence="4" id="KW-0808">Transferase</keyword>
<feature type="active site" description="N6-GMP-lysine intermediate" evidence="11">
    <location>
        <position position="130"/>
    </location>
</feature>
<feature type="binding site" evidence="12">
    <location>
        <begin position="179"/>
        <end position="181"/>
    </location>
    <ligand>
        <name>GTP</name>
        <dbReference type="ChEBI" id="CHEBI:37565"/>
    </ligand>
</feature>
<keyword evidence="5" id="KW-0548">Nucleotidyltransferase</keyword>
<keyword evidence="3" id="KW-0507">mRNA processing</keyword>
<evidence type="ECO:0000256" key="5">
    <source>
        <dbReference type="ARBA" id="ARBA00022695"/>
    </source>
</evidence>
<feature type="binding site" evidence="12">
    <location>
        <position position="135"/>
    </location>
    <ligand>
        <name>GTP</name>
        <dbReference type="ChEBI" id="CHEBI:37565"/>
    </ligand>
</feature>
<dbReference type="PANTHER" id="PTHR10367:SF17">
    <property type="entry name" value="MRNA-CAPPING ENZYME"/>
    <property type="match status" value="1"/>
</dbReference>
<feature type="region of interest" description="Disordered" evidence="13">
    <location>
        <begin position="1"/>
        <end position="29"/>
    </location>
</feature>
<dbReference type="AlphaFoldDB" id="V4ARX0"/>
<dbReference type="GO" id="GO:0005524">
    <property type="term" value="F:ATP binding"/>
    <property type="evidence" value="ECO:0007669"/>
    <property type="project" value="InterPro"/>
</dbReference>
<evidence type="ECO:0000256" key="11">
    <source>
        <dbReference type="PIRSR" id="PIRSR036958-2"/>
    </source>
</evidence>
<dbReference type="Gene3D" id="3.30.1490.430">
    <property type="match status" value="1"/>
</dbReference>
<keyword evidence="6 12" id="KW-0547">Nucleotide-binding</keyword>
<dbReference type="KEGG" id="lgi:LOTGIDRAFT_213203"/>
<dbReference type="Gene3D" id="3.30.470.30">
    <property type="entry name" value="DNA ligase/mRNA capping enzyme"/>
    <property type="match status" value="1"/>
</dbReference>
<comment type="subcellular location">
    <subcellularLocation>
        <location evidence="1">Nucleus</location>
    </subcellularLocation>
</comment>
<dbReference type="Pfam" id="PF01331">
    <property type="entry name" value="mRNA_cap_enzyme"/>
    <property type="match status" value="1"/>
</dbReference>
<dbReference type="RefSeq" id="XP_009049433.1">
    <property type="nucleotide sequence ID" value="XM_009051185.1"/>
</dbReference>
<dbReference type="InterPro" id="IPR051029">
    <property type="entry name" value="mRNA_Capping_Enz/RNA_Phosphat"/>
</dbReference>
<dbReference type="HOGENOM" id="CLU_021710_1_0_1"/>
<keyword evidence="17" id="KW-1185">Reference proteome</keyword>
<protein>
    <recommendedName>
        <fullName evidence="2">mRNA guanylyltransferase</fullName>
        <ecNumber evidence="2">2.7.7.50</ecNumber>
    </recommendedName>
</protein>
<dbReference type="CDD" id="cd07895">
    <property type="entry name" value="Adenylation_mRNA_capping"/>
    <property type="match status" value="1"/>
</dbReference>
<evidence type="ECO:0000313" key="16">
    <source>
        <dbReference type="EMBL" id="ESO99997.1"/>
    </source>
</evidence>
<evidence type="ECO:0000256" key="2">
    <source>
        <dbReference type="ARBA" id="ARBA00012475"/>
    </source>
</evidence>
<evidence type="ECO:0000256" key="6">
    <source>
        <dbReference type="ARBA" id="ARBA00022741"/>
    </source>
</evidence>
<feature type="region of interest" description="Disordered" evidence="13">
    <location>
        <begin position="406"/>
        <end position="425"/>
    </location>
</feature>
<keyword evidence="9" id="KW-0539">Nucleus</keyword>
<dbReference type="InterPro" id="IPR012340">
    <property type="entry name" value="NA-bd_OB-fold"/>
</dbReference>
<reference evidence="16 17" key="1">
    <citation type="journal article" date="2013" name="Nature">
        <title>Insights into bilaterian evolution from three spiralian genomes.</title>
        <authorList>
            <person name="Simakov O."/>
            <person name="Marletaz F."/>
            <person name="Cho S.J."/>
            <person name="Edsinger-Gonzales E."/>
            <person name="Havlak P."/>
            <person name="Hellsten U."/>
            <person name="Kuo D.H."/>
            <person name="Larsson T."/>
            <person name="Lv J."/>
            <person name="Arendt D."/>
            <person name="Savage R."/>
            <person name="Osoegawa K."/>
            <person name="de Jong P."/>
            <person name="Grimwood J."/>
            <person name="Chapman J.A."/>
            <person name="Shapiro H."/>
            <person name="Aerts A."/>
            <person name="Otillar R.P."/>
            <person name="Terry A.Y."/>
            <person name="Boore J.L."/>
            <person name="Grigoriev I.V."/>
            <person name="Lindberg D.R."/>
            <person name="Seaver E.C."/>
            <person name="Weisblat D.A."/>
            <person name="Putnam N.H."/>
            <person name="Rokhsar D.S."/>
        </authorList>
    </citation>
    <scope>NUCLEOTIDE SEQUENCE [LARGE SCALE GENOMIC DNA]</scope>
</reference>
<evidence type="ECO:0000256" key="1">
    <source>
        <dbReference type="ARBA" id="ARBA00004123"/>
    </source>
</evidence>
<dbReference type="EC" id="2.7.7.50" evidence="2"/>
<evidence type="ECO:0000256" key="9">
    <source>
        <dbReference type="ARBA" id="ARBA00023242"/>
    </source>
</evidence>
<evidence type="ECO:0000256" key="3">
    <source>
        <dbReference type="ARBA" id="ARBA00022664"/>
    </source>
</evidence>
<dbReference type="OMA" id="KDYYVCE"/>
<dbReference type="FunFam" id="2.40.50.140:FF:000291">
    <property type="entry name" value="mRNA-capping enzyme"/>
    <property type="match status" value="1"/>
</dbReference>
<dbReference type="PIRSF" id="PIRSF036958">
    <property type="entry name" value="mRNA_capping_HCE"/>
    <property type="match status" value="1"/>
</dbReference>
<dbReference type="Gene3D" id="2.40.50.140">
    <property type="entry name" value="Nucleic acid-binding proteins"/>
    <property type="match status" value="1"/>
</dbReference>
<dbReference type="PANTHER" id="PTHR10367">
    <property type="entry name" value="MRNA-CAPPING ENZYME"/>
    <property type="match status" value="1"/>
</dbReference>
<evidence type="ECO:0000256" key="4">
    <source>
        <dbReference type="ARBA" id="ARBA00022679"/>
    </source>
</evidence>
<dbReference type="GO" id="GO:0140818">
    <property type="term" value="F:mRNA 5'-triphosphate monophosphatase activity"/>
    <property type="evidence" value="ECO:0007669"/>
    <property type="project" value="InterPro"/>
</dbReference>
<dbReference type="GO" id="GO:0005634">
    <property type="term" value="C:nucleus"/>
    <property type="evidence" value="ECO:0007669"/>
    <property type="project" value="UniProtKB-SubCell"/>
</dbReference>
<feature type="binding site" evidence="12">
    <location>
        <position position="151"/>
    </location>
    <ligand>
        <name>GTP</name>
        <dbReference type="ChEBI" id="CHEBI:37565"/>
    </ligand>
</feature>
<dbReference type="Pfam" id="PF03919">
    <property type="entry name" value="mRNA_cap_C"/>
    <property type="match status" value="1"/>
</dbReference>
<dbReference type="GO" id="GO:0004484">
    <property type="term" value="F:mRNA guanylyltransferase activity"/>
    <property type="evidence" value="ECO:0007669"/>
    <property type="project" value="UniProtKB-EC"/>
</dbReference>
<keyword evidence="8 12" id="KW-0342">GTP-binding</keyword>
<feature type="domain" description="mRNA capping enzyme adenylation" evidence="14">
    <location>
        <begin position="109"/>
        <end position="298"/>
    </location>
</feature>
<dbReference type="GO" id="GO:0005525">
    <property type="term" value="F:GTP binding"/>
    <property type="evidence" value="ECO:0007669"/>
    <property type="project" value="UniProtKB-KW"/>
</dbReference>
<dbReference type="OrthoDB" id="200924at2759"/>
<sequence>MDEGDHFVESDLSSKRSMSNKERCPVQPALPDQCTEAVEIVDKDANSNQGPENGSAGEFLSEFVKKDAKFLEGVAGVNMVTSQPKLGQIQRKCQEMAGWEKGGFPGSAPVSMDIRNLNFLRQNPYKVGLKTDGTRYMTLIDGRGEVYMIDRDNTVFQVANLDFPKRKDLSAHIRDTLVDGEMILDMVDGKSVPRYRYLICDILRFEGLEVGKSHLDRRSFYIQTEIIGPRRTKIQQGMLDENVSFSVHCNSFWELTKSKELLEGKITNEISHEVDGLIFQPVSEPYRPGRCGDFLKWKPPELNSVDFRLKIVKENKVGCLPETKGHLFVNGLESAFGEIKMTKELRQLDNKIIECMWDGKYWKYMRQRTDKSFPNNLETAEEVCKSIRNPVTQEMLLQTIRNERWIPSTGDDDIKPTPPPNISGH</sequence>
<name>V4ARX0_LOTGI</name>
<feature type="domain" description="mRNA capping enzyme C-terminal" evidence="15">
    <location>
        <begin position="302"/>
        <end position="397"/>
    </location>
</feature>
<evidence type="ECO:0000256" key="10">
    <source>
        <dbReference type="ARBA" id="ARBA00044624"/>
    </source>
</evidence>
<dbReference type="GO" id="GO:0006370">
    <property type="term" value="P:7-methylguanosine mRNA capping"/>
    <property type="evidence" value="ECO:0007669"/>
    <property type="project" value="UniProtKB-KW"/>
</dbReference>
<evidence type="ECO:0000259" key="15">
    <source>
        <dbReference type="Pfam" id="PF03919"/>
    </source>
</evidence>
<dbReference type="InterPro" id="IPR001339">
    <property type="entry name" value="mRNA_cap_enzyme_adenylation"/>
</dbReference>
<keyword evidence="7" id="KW-0506">mRNA capping</keyword>
<dbReference type="Proteomes" id="UP000030746">
    <property type="component" value="Unassembled WGS sequence"/>
</dbReference>
<dbReference type="EMBL" id="KB200869">
    <property type="protein sequence ID" value="ESO99997.1"/>
    <property type="molecule type" value="Genomic_DNA"/>
</dbReference>
<evidence type="ECO:0000256" key="7">
    <source>
        <dbReference type="ARBA" id="ARBA00023042"/>
    </source>
</evidence>
<dbReference type="FunFam" id="3.30.470.30:FF:000040">
    <property type="entry name" value="mRNA-capping enzyme"/>
    <property type="match status" value="1"/>
</dbReference>
<feature type="compositionally biased region" description="Basic and acidic residues" evidence="13">
    <location>
        <begin position="1"/>
        <end position="24"/>
    </location>
</feature>
<evidence type="ECO:0000256" key="12">
    <source>
        <dbReference type="PIRSR" id="PIRSR036958-3"/>
    </source>
</evidence>
<evidence type="ECO:0000313" key="17">
    <source>
        <dbReference type="Proteomes" id="UP000030746"/>
    </source>
</evidence>
<organism evidence="16 17">
    <name type="scientific">Lottia gigantea</name>
    <name type="common">Giant owl limpet</name>
    <dbReference type="NCBI Taxonomy" id="225164"/>
    <lineage>
        <taxon>Eukaryota</taxon>
        <taxon>Metazoa</taxon>
        <taxon>Spiralia</taxon>
        <taxon>Lophotrochozoa</taxon>
        <taxon>Mollusca</taxon>
        <taxon>Gastropoda</taxon>
        <taxon>Patellogastropoda</taxon>
        <taxon>Lottioidea</taxon>
        <taxon>Lottiidae</taxon>
        <taxon>Lottia</taxon>
    </lineage>
</organism>
<gene>
    <name evidence="16" type="ORF">LOTGIDRAFT_213203</name>
</gene>
<dbReference type="InterPro" id="IPR013846">
    <property type="entry name" value="mRNA_cap_enzyme_C"/>
</dbReference>
<dbReference type="InterPro" id="IPR017074">
    <property type="entry name" value="mRNA_cap_enz_bifunc"/>
</dbReference>
<dbReference type="SUPFAM" id="SSF56091">
    <property type="entry name" value="DNA ligase/mRNA capping enzyme, catalytic domain"/>
    <property type="match status" value="1"/>
</dbReference>
<dbReference type="CTD" id="20246411"/>
<evidence type="ECO:0000256" key="13">
    <source>
        <dbReference type="SAM" id="MobiDB-lite"/>
    </source>
</evidence>
<feature type="binding site" evidence="12">
    <location>
        <begin position="296"/>
        <end position="298"/>
    </location>
    <ligand>
        <name>GTP</name>
        <dbReference type="ChEBI" id="CHEBI:37565"/>
    </ligand>
</feature>
<feature type="compositionally biased region" description="Pro residues" evidence="13">
    <location>
        <begin position="416"/>
        <end position="425"/>
    </location>
</feature>
<dbReference type="STRING" id="225164.V4ARX0"/>
<evidence type="ECO:0000256" key="8">
    <source>
        <dbReference type="ARBA" id="ARBA00023134"/>
    </source>
</evidence>
<dbReference type="SUPFAM" id="SSF50249">
    <property type="entry name" value="Nucleic acid-binding proteins"/>
    <property type="match status" value="1"/>
</dbReference>
<feature type="binding site" evidence="12">
    <location>
        <begin position="366"/>
        <end position="371"/>
    </location>
    <ligand>
        <name>GTP</name>
        <dbReference type="ChEBI" id="CHEBI:37565"/>
    </ligand>
</feature>
<comment type="catalytic activity">
    <reaction evidence="10">
        <text>a 5'-end diphospho-ribonucleoside in mRNA + GTP + H(+) = a 5'-end (5'-triphosphoguanosine)-ribonucleoside in mRNA + diphosphate</text>
        <dbReference type="Rhea" id="RHEA:67012"/>
        <dbReference type="Rhea" id="RHEA-COMP:17165"/>
        <dbReference type="Rhea" id="RHEA-COMP:17166"/>
        <dbReference type="ChEBI" id="CHEBI:15378"/>
        <dbReference type="ChEBI" id="CHEBI:33019"/>
        <dbReference type="ChEBI" id="CHEBI:37565"/>
        <dbReference type="ChEBI" id="CHEBI:167616"/>
        <dbReference type="ChEBI" id="CHEBI:167617"/>
        <dbReference type="EC" id="2.7.7.50"/>
    </reaction>
    <physiologicalReaction direction="left-to-right" evidence="10">
        <dbReference type="Rhea" id="RHEA:67013"/>
    </physiologicalReaction>
</comment>
<dbReference type="GeneID" id="20246411"/>
<evidence type="ECO:0000259" key="14">
    <source>
        <dbReference type="Pfam" id="PF01331"/>
    </source>
</evidence>
<proteinExistence type="predicted"/>